<feature type="transmembrane region" description="Helical" evidence="1">
    <location>
        <begin position="54"/>
        <end position="73"/>
    </location>
</feature>
<evidence type="ECO:0000313" key="2">
    <source>
        <dbReference type="EMBL" id="SEO83306.1"/>
    </source>
</evidence>
<dbReference type="EMBL" id="FODV01000005">
    <property type="protein sequence ID" value="SEO83306.1"/>
    <property type="molecule type" value="Genomic_DNA"/>
</dbReference>
<gene>
    <name evidence="2" type="ORF">SAMN04487948_105381</name>
</gene>
<reference evidence="3" key="1">
    <citation type="submission" date="2016-10" db="EMBL/GenBank/DDBJ databases">
        <authorList>
            <person name="Varghese N."/>
            <person name="Submissions S."/>
        </authorList>
    </citation>
    <scope>NUCLEOTIDE SEQUENCE [LARGE SCALE GENOMIC DNA]</scope>
    <source>
        <strain evidence="3">CGMCC 1.10121</strain>
    </source>
</reference>
<organism evidence="2 3">
    <name type="scientific">Halogranum amylolyticum</name>
    <dbReference type="NCBI Taxonomy" id="660520"/>
    <lineage>
        <taxon>Archaea</taxon>
        <taxon>Methanobacteriati</taxon>
        <taxon>Methanobacteriota</taxon>
        <taxon>Stenosarchaea group</taxon>
        <taxon>Halobacteria</taxon>
        <taxon>Halobacteriales</taxon>
        <taxon>Haloferacaceae</taxon>
    </lineage>
</organism>
<keyword evidence="1" id="KW-0812">Transmembrane</keyword>
<evidence type="ECO:0000313" key="3">
    <source>
        <dbReference type="Proteomes" id="UP000199126"/>
    </source>
</evidence>
<dbReference type="AlphaFoldDB" id="A0A1H8SXW5"/>
<proteinExistence type="predicted"/>
<dbReference type="OrthoDB" id="340775at2157"/>
<sequence>MSGASTTANDHSSLDTGSTALQMALGPIRFVGFWAAIALPFLYVPLLFDGIDGSRAIVFLGLLVANVVALRVGHDYRQA</sequence>
<accession>A0A1H8SXW5</accession>
<dbReference type="Proteomes" id="UP000199126">
    <property type="component" value="Unassembled WGS sequence"/>
</dbReference>
<evidence type="ECO:0000256" key="1">
    <source>
        <dbReference type="SAM" id="Phobius"/>
    </source>
</evidence>
<dbReference type="InterPro" id="IPR058341">
    <property type="entry name" value="DUF8028"/>
</dbReference>
<feature type="transmembrane region" description="Helical" evidence="1">
    <location>
        <begin position="30"/>
        <end position="48"/>
    </location>
</feature>
<protein>
    <submittedName>
        <fullName evidence="2">Uncharacterized protein</fullName>
    </submittedName>
</protein>
<dbReference type="RefSeq" id="WP_139246602.1">
    <property type="nucleotide sequence ID" value="NZ_FODV01000005.1"/>
</dbReference>
<keyword evidence="3" id="KW-1185">Reference proteome</keyword>
<keyword evidence="1" id="KW-0472">Membrane</keyword>
<dbReference type="Pfam" id="PF26071">
    <property type="entry name" value="DUF8028"/>
    <property type="match status" value="1"/>
</dbReference>
<name>A0A1H8SXW5_9EURY</name>
<keyword evidence="1" id="KW-1133">Transmembrane helix</keyword>